<evidence type="ECO:0000313" key="1">
    <source>
        <dbReference type="EMBL" id="ABX47950.1"/>
    </source>
</evidence>
<sequence>MSSFVEDEITAECIKRSEDDVAYFKAFGIVNIHDADIACIKFYSNTATALAYANNGSMFLFGHLNILFKVEIEIRKPAEVLATECGLNT</sequence>
<proteinExistence type="predicted"/>
<dbReference type="EMBL" id="CP000891">
    <property type="protein sequence ID" value="ABX47950.1"/>
    <property type="molecule type" value="Genomic_DNA"/>
</dbReference>
<organism evidence="1 2">
    <name type="scientific">Shewanella baltica (strain OS195)</name>
    <dbReference type="NCBI Taxonomy" id="399599"/>
    <lineage>
        <taxon>Bacteria</taxon>
        <taxon>Pseudomonadati</taxon>
        <taxon>Pseudomonadota</taxon>
        <taxon>Gammaproteobacteria</taxon>
        <taxon>Alteromonadales</taxon>
        <taxon>Shewanellaceae</taxon>
        <taxon>Shewanella</taxon>
    </lineage>
</organism>
<dbReference type="Proteomes" id="UP000000770">
    <property type="component" value="Chromosome"/>
</dbReference>
<evidence type="ECO:0000313" key="2">
    <source>
        <dbReference type="Proteomes" id="UP000000770"/>
    </source>
</evidence>
<accession>A9L151</accession>
<name>A9L151_SHEB9</name>
<reference evidence="1 2" key="1">
    <citation type="submission" date="2007-11" db="EMBL/GenBank/DDBJ databases">
        <title>Complete sequence of chromosome of Shewanella baltica OS195.</title>
        <authorList>
            <consortium name="US DOE Joint Genome Institute"/>
            <person name="Copeland A."/>
            <person name="Lucas S."/>
            <person name="Lapidus A."/>
            <person name="Barry K."/>
            <person name="Glavina del Rio T."/>
            <person name="Dalin E."/>
            <person name="Tice H."/>
            <person name="Pitluck S."/>
            <person name="Chain P."/>
            <person name="Malfatti S."/>
            <person name="Shin M."/>
            <person name="Vergez L."/>
            <person name="Schmutz J."/>
            <person name="Larimer F."/>
            <person name="Land M."/>
            <person name="Hauser L."/>
            <person name="Kyrpides N."/>
            <person name="Kim E."/>
            <person name="Brettar I."/>
            <person name="Rodrigues J."/>
            <person name="Konstantinidis K."/>
            <person name="Klappenbach J."/>
            <person name="Hofle M."/>
            <person name="Tiedje J."/>
            <person name="Richardson P."/>
        </authorList>
    </citation>
    <scope>NUCLEOTIDE SEQUENCE [LARGE SCALE GENOMIC DNA]</scope>
    <source>
        <strain evidence="1 2">OS195</strain>
    </source>
</reference>
<dbReference type="HOGENOM" id="CLU_2452928_0_0_6"/>
<dbReference type="AlphaFoldDB" id="A9L151"/>
<gene>
    <name evidence="1" type="ordered locus">Sbal195_0772</name>
</gene>
<protein>
    <submittedName>
        <fullName evidence="1">Uncharacterized protein</fullName>
    </submittedName>
</protein>
<dbReference type="KEGG" id="sbn:Sbal195_0772"/>